<name>A0A087H402_ARAAL</name>
<dbReference type="Gramene" id="KFK36854">
    <property type="protein sequence ID" value="KFK36854"/>
    <property type="gene ID" value="AALP_AA4G180300"/>
</dbReference>
<gene>
    <name evidence="1" type="ordered locus">AALP_Aa4g180300</name>
</gene>
<evidence type="ECO:0000313" key="1">
    <source>
        <dbReference type="EMBL" id="KFK36854.1"/>
    </source>
</evidence>
<dbReference type="EMBL" id="CM002872">
    <property type="protein sequence ID" value="KFK36854.1"/>
    <property type="molecule type" value="Genomic_DNA"/>
</dbReference>
<protein>
    <submittedName>
        <fullName evidence="1">Uncharacterized protein</fullName>
    </submittedName>
</protein>
<sequence length="90" mass="9864">MVKEIGKKTKVSFRPPTQLSFVRDGECGFVTLAFAGLRSECGFVTLAFAGLRAPSTKLEGAAKVARRHAHNLVFPLPALEVGFQLFWDLL</sequence>
<accession>A0A087H402</accession>
<organism evidence="1 2">
    <name type="scientific">Arabis alpina</name>
    <name type="common">Alpine rock-cress</name>
    <dbReference type="NCBI Taxonomy" id="50452"/>
    <lineage>
        <taxon>Eukaryota</taxon>
        <taxon>Viridiplantae</taxon>
        <taxon>Streptophyta</taxon>
        <taxon>Embryophyta</taxon>
        <taxon>Tracheophyta</taxon>
        <taxon>Spermatophyta</taxon>
        <taxon>Magnoliopsida</taxon>
        <taxon>eudicotyledons</taxon>
        <taxon>Gunneridae</taxon>
        <taxon>Pentapetalae</taxon>
        <taxon>rosids</taxon>
        <taxon>malvids</taxon>
        <taxon>Brassicales</taxon>
        <taxon>Brassicaceae</taxon>
        <taxon>Arabideae</taxon>
        <taxon>Arabis</taxon>
    </lineage>
</organism>
<evidence type="ECO:0000313" key="2">
    <source>
        <dbReference type="Proteomes" id="UP000029120"/>
    </source>
</evidence>
<proteinExistence type="predicted"/>
<keyword evidence="2" id="KW-1185">Reference proteome</keyword>
<reference evidence="2" key="1">
    <citation type="journal article" date="2015" name="Nat. Plants">
        <title>Genome expansion of Arabis alpina linked with retrotransposition and reduced symmetric DNA methylation.</title>
        <authorList>
            <person name="Willing E.M."/>
            <person name="Rawat V."/>
            <person name="Mandakova T."/>
            <person name="Maumus F."/>
            <person name="James G.V."/>
            <person name="Nordstroem K.J."/>
            <person name="Becker C."/>
            <person name="Warthmann N."/>
            <person name="Chica C."/>
            <person name="Szarzynska B."/>
            <person name="Zytnicki M."/>
            <person name="Albani M.C."/>
            <person name="Kiefer C."/>
            <person name="Bergonzi S."/>
            <person name="Castaings L."/>
            <person name="Mateos J.L."/>
            <person name="Berns M.C."/>
            <person name="Bujdoso N."/>
            <person name="Piofczyk T."/>
            <person name="de Lorenzo L."/>
            <person name="Barrero-Sicilia C."/>
            <person name="Mateos I."/>
            <person name="Piednoel M."/>
            <person name="Hagmann J."/>
            <person name="Chen-Min-Tao R."/>
            <person name="Iglesias-Fernandez R."/>
            <person name="Schuster S.C."/>
            <person name="Alonso-Blanco C."/>
            <person name="Roudier F."/>
            <person name="Carbonero P."/>
            <person name="Paz-Ares J."/>
            <person name="Davis S.J."/>
            <person name="Pecinka A."/>
            <person name="Quesneville H."/>
            <person name="Colot V."/>
            <person name="Lysak M.A."/>
            <person name="Weigel D."/>
            <person name="Coupland G."/>
            <person name="Schneeberger K."/>
        </authorList>
    </citation>
    <scope>NUCLEOTIDE SEQUENCE [LARGE SCALE GENOMIC DNA]</scope>
    <source>
        <strain evidence="2">cv. Pajares</strain>
    </source>
</reference>
<dbReference type="AlphaFoldDB" id="A0A087H402"/>
<dbReference type="Proteomes" id="UP000029120">
    <property type="component" value="Chromosome 4"/>
</dbReference>